<evidence type="ECO:0000256" key="1">
    <source>
        <dbReference type="SAM" id="MobiDB-lite"/>
    </source>
</evidence>
<accession>A0ABR3EHS0</accession>
<evidence type="ECO:0000313" key="3">
    <source>
        <dbReference type="Proteomes" id="UP001465976"/>
    </source>
</evidence>
<dbReference type="Proteomes" id="UP001465976">
    <property type="component" value="Unassembled WGS sequence"/>
</dbReference>
<name>A0ABR3EHS0_9AGAR</name>
<dbReference type="EMBL" id="JBAHYK010005860">
    <property type="protein sequence ID" value="KAL0562410.1"/>
    <property type="molecule type" value="Genomic_DNA"/>
</dbReference>
<feature type="non-terminal residue" evidence="2">
    <location>
        <position position="1"/>
    </location>
</feature>
<feature type="compositionally biased region" description="Polar residues" evidence="1">
    <location>
        <begin position="1"/>
        <end position="15"/>
    </location>
</feature>
<organism evidence="2 3">
    <name type="scientific">Marasmius crinis-equi</name>
    <dbReference type="NCBI Taxonomy" id="585013"/>
    <lineage>
        <taxon>Eukaryota</taxon>
        <taxon>Fungi</taxon>
        <taxon>Dikarya</taxon>
        <taxon>Basidiomycota</taxon>
        <taxon>Agaricomycotina</taxon>
        <taxon>Agaricomycetes</taxon>
        <taxon>Agaricomycetidae</taxon>
        <taxon>Agaricales</taxon>
        <taxon>Marasmiineae</taxon>
        <taxon>Marasmiaceae</taxon>
        <taxon>Marasmius</taxon>
    </lineage>
</organism>
<proteinExistence type="predicted"/>
<feature type="region of interest" description="Disordered" evidence="1">
    <location>
        <begin position="1"/>
        <end position="22"/>
    </location>
</feature>
<comment type="caution">
    <text evidence="2">The sequence shown here is derived from an EMBL/GenBank/DDBJ whole genome shotgun (WGS) entry which is preliminary data.</text>
</comment>
<gene>
    <name evidence="2" type="ORF">V5O48_019677</name>
</gene>
<evidence type="ECO:0000313" key="2">
    <source>
        <dbReference type="EMBL" id="KAL0562410.1"/>
    </source>
</evidence>
<reference evidence="2 3" key="1">
    <citation type="submission" date="2024-02" db="EMBL/GenBank/DDBJ databases">
        <title>A draft genome for the cacao thread blight pathogen Marasmius crinis-equi.</title>
        <authorList>
            <person name="Cohen S.P."/>
            <person name="Baruah I.K."/>
            <person name="Amoako-Attah I."/>
            <person name="Bukari Y."/>
            <person name="Meinhardt L.W."/>
            <person name="Bailey B.A."/>
        </authorList>
    </citation>
    <scope>NUCLEOTIDE SEQUENCE [LARGE SCALE GENOMIC DNA]</scope>
    <source>
        <strain evidence="2 3">GH-76</strain>
    </source>
</reference>
<feature type="non-terminal residue" evidence="2">
    <location>
        <position position="52"/>
    </location>
</feature>
<sequence>SNHPRPNMANSSFDGLSSPPTPPSSLFPRFLRLCCRSPRHHCCYHRLQIYNL</sequence>
<keyword evidence="3" id="KW-1185">Reference proteome</keyword>
<protein>
    <submittedName>
        <fullName evidence="2">Uncharacterized protein</fullName>
    </submittedName>
</protein>